<reference evidence="2" key="1">
    <citation type="submission" date="2020-07" db="EMBL/GenBank/DDBJ databases">
        <title>The High-quality genome of the commercially important snow crab, Chionoecetes opilio.</title>
        <authorList>
            <person name="Jeong J.-H."/>
            <person name="Ryu S."/>
        </authorList>
    </citation>
    <scope>NUCLEOTIDE SEQUENCE</scope>
    <source>
        <strain evidence="2">MADBK_172401_WGS</strain>
        <tissue evidence="2">Digestive gland</tissue>
    </source>
</reference>
<feature type="region of interest" description="Disordered" evidence="1">
    <location>
        <begin position="109"/>
        <end position="140"/>
    </location>
</feature>
<accession>A0A8J4YIM7</accession>
<sequence>MATDTPDARMPPVPSRFCYCVCDKKRRKHPGVRLQLFPKDAEDVGADCLLQEGTGEADNCGFLLKTVECGGWSPSSSATVHDDFYKERAWWLIGNPECEITRARLPSKGQVLRNFTPSRNREEDQTRGRQGGGPGGALFDVASSDALDRMTVEEDKVFLRSQREDRRPRPWAGLDCVTVEAQERKKERERAEEMRKERLKKEKGNHDLRRTV</sequence>
<gene>
    <name evidence="2" type="ORF">GWK47_045066</name>
</gene>
<evidence type="ECO:0000313" key="2">
    <source>
        <dbReference type="EMBL" id="KAG0722120.1"/>
    </source>
</evidence>
<dbReference type="AlphaFoldDB" id="A0A8J4YIM7"/>
<organism evidence="2 3">
    <name type="scientific">Chionoecetes opilio</name>
    <name type="common">Atlantic snow crab</name>
    <name type="synonym">Cancer opilio</name>
    <dbReference type="NCBI Taxonomy" id="41210"/>
    <lineage>
        <taxon>Eukaryota</taxon>
        <taxon>Metazoa</taxon>
        <taxon>Ecdysozoa</taxon>
        <taxon>Arthropoda</taxon>
        <taxon>Crustacea</taxon>
        <taxon>Multicrustacea</taxon>
        <taxon>Malacostraca</taxon>
        <taxon>Eumalacostraca</taxon>
        <taxon>Eucarida</taxon>
        <taxon>Decapoda</taxon>
        <taxon>Pleocyemata</taxon>
        <taxon>Brachyura</taxon>
        <taxon>Eubrachyura</taxon>
        <taxon>Majoidea</taxon>
        <taxon>Majidae</taxon>
        <taxon>Chionoecetes</taxon>
    </lineage>
</organism>
<name>A0A8J4YIM7_CHIOP</name>
<dbReference type="OrthoDB" id="10254444at2759"/>
<comment type="caution">
    <text evidence="2">The sequence shown here is derived from an EMBL/GenBank/DDBJ whole genome shotgun (WGS) entry which is preliminary data.</text>
</comment>
<feature type="region of interest" description="Disordered" evidence="1">
    <location>
        <begin position="159"/>
        <end position="212"/>
    </location>
</feature>
<protein>
    <submittedName>
        <fullName evidence="2">Uncharacterized protein</fullName>
    </submittedName>
</protein>
<feature type="compositionally biased region" description="Basic and acidic residues" evidence="1">
    <location>
        <begin position="181"/>
        <end position="212"/>
    </location>
</feature>
<evidence type="ECO:0000256" key="1">
    <source>
        <dbReference type="SAM" id="MobiDB-lite"/>
    </source>
</evidence>
<keyword evidence="3" id="KW-1185">Reference proteome</keyword>
<feature type="compositionally biased region" description="Basic and acidic residues" evidence="1">
    <location>
        <begin position="159"/>
        <end position="168"/>
    </location>
</feature>
<dbReference type="Proteomes" id="UP000770661">
    <property type="component" value="Unassembled WGS sequence"/>
</dbReference>
<dbReference type="EMBL" id="JACEEZ010010010">
    <property type="protein sequence ID" value="KAG0722120.1"/>
    <property type="molecule type" value="Genomic_DNA"/>
</dbReference>
<proteinExistence type="predicted"/>
<evidence type="ECO:0000313" key="3">
    <source>
        <dbReference type="Proteomes" id="UP000770661"/>
    </source>
</evidence>